<name>A0A699XNU1_TANCI</name>
<reference evidence="1" key="1">
    <citation type="journal article" date="2019" name="Sci. Rep.">
        <title>Draft genome of Tanacetum cinerariifolium, the natural source of mosquito coil.</title>
        <authorList>
            <person name="Yamashiro T."/>
            <person name="Shiraishi A."/>
            <person name="Satake H."/>
            <person name="Nakayama K."/>
        </authorList>
    </citation>
    <scope>NUCLEOTIDE SEQUENCE</scope>
</reference>
<accession>A0A699XNU1</accession>
<proteinExistence type="predicted"/>
<organism evidence="1">
    <name type="scientific">Tanacetum cinerariifolium</name>
    <name type="common">Dalmatian daisy</name>
    <name type="synonym">Chrysanthemum cinerariifolium</name>
    <dbReference type="NCBI Taxonomy" id="118510"/>
    <lineage>
        <taxon>Eukaryota</taxon>
        <taxon>Viridiplantae</taxon>
        <taxon>Streptophyta</taxon>
        <taxon>Embryophyta</taxon>
        <taxon>Tracheophyta</taxon>
        <taxon>Spermatophyta</taxon>
        <taxon>Magnoliopsida</taxon>
        <taxon>eudicotyledons</taxon>
        <taxon>Gunneridae</taxon>
        <taxon>Pentapetalae</taxon>
        <taxon>asterids</taxon>
        <taxon>campanulids</taxon>
        <taxon>Asterales</taxon>
        <taxon>Asteraceae</taxon>
        <taxon>Asteroideae</taxon>
        <taxon>Anthemideae</taxon>
        <taxon>Anthemidinae</taxon>
        <taxon>Tanacetum</taxon>
    </lineage>
</organism>
<gene>
    <name evidence="1" type="ORF">Tci_932902</name>
</gene>
<evidence type="ECO:0000313" key="1">
    <source>
        <dbReference type="EMBL" id="GFD60933.1"/>
    </source>
</evidence>
<feature type="non-terminal residue" evidence="1">
    <location>
        <position position="1"/>
    </location>
</feature>
<dbReference type="EMBL" id="BKCJ011884699">
    <property type="protein sequence ID" value="GFD60933.1"/>
    <property type="molecule type" value="Genomic_DNA"/>
</dbReference>
<comment type="caution">
    <text evidence="1">The sequence shown here is derived from an EMBL/GenBank/DDBJ whole genome shotgun (WGS) entry which is preliminary data.</text>
</comment>
<protein>
    <submittedName>
        <fullName evidence="1">Uncharacterized protein</fullName>
    </submittedName>
</protein>
<dbReference type="AlphaFoldDB" id="A0A699XNU1"/>
<sequence length="69" mass="7966">RYLFTTRRVSGRSCRHLSLVDAARWIFPALARSAILRTRSTPLDPVSFLDRMRPAPWLVLLQRSAQLTT</sequence>